<sequence>MPSALSIDLRERVIATIEAGSSRRQAAERFGVGKASAIR</sequence>
<reference evidence="2" key="2">
    <citation type="submission" date="2021-08" db="EMBL/GenBank/DDBJ databases">
        <authorList>
            <person name="Tani A."/>
            <person name="Ola A."/>
            <person name="Ogura Y."/>
            <person name="Katsura K."/>
            <person name="Hayashi T."/>
        </authorList>
    </citation>
    <scope>NUCLEOTIDE SEQUENCE</scope>
    <source>
        <strain evidence="2">DSM 23632</strain>
    </source>
</reference>
<keyword evidence="3" id="KW-1185">Reference proteome</keyword>
<protein>
    <recommendedName>
        <fullName evidence="1">Transposase Synechocystis PCC 6803 domain-containing protein</fullName>
    </recommendedName>
</protein>
<accession>A0ABQ4U4S4</accession>
<dbReference type="Pfam" id="PF01710">
    <property type="entry name" value="HTH_Tnp_IS630"/>
    <property type="match status" value="1"/>
</dbReference>
<dbReference type="InterPro" id="IPR002622">
    <property type="entry name" value="Transposase_14"/>
</dbReference>
<feature type="domain" description="Transposase Synechocystis PCC 6803" evidence="1">
    <location>
        <begin position="4"/>
        <end position="37"/>
    </location>
</feature>
<name>A0ABQ4U4S4_9HYPH</name>
<dbReference type="InterPro" id="IPR009057">
    <property type="entry name" value="Homeodomain-like_sf"/>
</dbReference>
<comment type="caution">
    <text evidence="2">The sequence shown here is derived from an EMBL/GenBank/DDBJ whole genome shotgun (WGS) entry which is preliminary data.</text>
</comment>
<evidence type="ECO:0000313" key="3">
    <source>
        <dbReference type="Proteomes" id="UP001055057"/>
    </source>
</evidence>
<gene>
    <name evidence="2" type="ORF">MPOCJGCO_4292</name>
</gene>
<evidence type="ECO:0000259" key="1">
    <source>
        <dbReference type="Pfam" id="PF01710"/>
    </source>
</evidence>
<dbReference type="SUPFAM" id="SSF46689">
    <property type="entry name" value="Homeodomain-like"/>
    <property type="match status" value="1"/>
</dbReference>
<dbReference type="EMBL" id="BPRB01000279">
    <property type="protein sequence ID" value="GJE62162.1"/>
    <property type="molecule type" value="Genomic_DNA"/>
</dbReference>
<proteinExistence type="predicted"/>
<dbReference type="Proteomes" id="UP001055057">
    <property type="component" value="Unassembled WGS sequence"/>
</dbReference>
<evidence type="ECO:0000313" key="2">
    <source>
        <dbReference type="EMBL" id="GJE62162.1"/>
    </source>
</evidence>
<organism evidence="2 3">
    <name type="scientific">Methylobacterium trifolii</name>
    <dbReference type="NCBI Taxonomy" id="1003092"/>
    <lineage>
        <taxon>Bacteria</taxon>
        <taxon>Pseudomonadati</taxon>
        <taxon>Pseudomonadota</taxon>
        <taxon>Alphaproteobacteria</taxon>
        <taxon>Hyphomicrobiales</taxon>
        <taxon>Methylobacteriaceae</taxon>
        <taxon>Methylobacterium</taxon>
    </lineage>
</organism>
<reference evidence="2" key="1">
    <citation type="journal article" date="2021" name="Front. Microbiol.">
        <title>Comprehensive Comparative Genomics and Phenotyping of Methylobacterium Species.</title>
        <authorList>
            <person name="Alessa O."/>
            <person name="Ogura Y."/>
            <person name="Fujitani Y."/>
            <person name="Takami H."/>
            <person name="Hayashi T."/>
            <person name="Sahin N."/>
            <person name="Tani A."/>
        </authorList>
    </citation>
    <scope>NUCLEOTIDE SEQUENCE</scope>
    <source>
        <strain evidence="2">DSM 23632</strain>
    </source>
</reference>